<dbReference type="InterPro" id="IPR029047">
    <property type="entry name" value="HSP70_peptide-bd_sf"/>
</dbReference>
<evidence type="ECO:0000256" key="6">
    <source>
        <dbReference type="ARBA" id="ARBA00023186"/>
    </source>
</evidence>
<dbReference type="Gene3D" id="2.60.34.10">
    <property type="entry name" value="Substrate Binding Domain Of DNAk, Chain A, domain 1"/>
    <property type="match status" value="1"/>
</dbReference>
<dbReference type="Gene3D" id="3.90.640.10">
    <property type="entry name" value="Actin, Chain A, domain 4"/>
    <property type="match status" value="1"/>
</dbReference>
<reference evidence="8 9" key="1">
    <citation type="submission" date="2019-03" db="EMBL/GenBank/DDBJ databases">
        <title>Genomic Encyclopedia of Type Strains, Phase IV (KMG-IV): sequencing the most valuable type-strain genomes for metagenomic binning, comparative biology and taxonomic classification.</title>
        <authorList>
            <person name="Goeker M."/>
        </authorList>
    </citation>
    <scope>NUCLEOTIDE SEQUENCE [LARGE SCALE GENOMIC DNA]</scope>
    <source>
        <strain evidence="8 9">DSM 45934</strain>
    </source>
</reference>
<dbReference type="Proteomes" id="UP000295680">
    <property type="component" value="Unassembled WGS sequence"/>
</dbReference>
<comment type="caution">
    <text evidence="8">The sequence shown here is derived from an EMBL/GenBank/DDBJ whole genome shotgun (WGS) entry which is preliminary data.</text>
</comment>
<keyword evidence="4 7" id="KW-0067">ATP-binding</keyword>
<dbReference type="PRINTS" id="PR00301">
    <property type="entry name" value="HEATSHOCK70"/>
</dbReference>
<dbReference type="InterPro" id="IPR018181">
    <property type="entry name" value="Heat_shock_70_CS"/>
</dbReference>
<gene>
    <name evidence="8" type="ORF">EV192_104343</name>
</gene>
<keyword evidence="2" id="KW-0597">Phosphoprotein</keyword>
<evidence type="ECO:0000256" key="4">
    <source>
        <dbReference type="ARBA" id="ARBA00022840"/>
    </source>
</evidence>
<dbReference type="PROSITE" id="PS00297">
    <property type="entry name" value="HSP70_1"/>
    <property type="match status" value="1"/>
</dbReference>
<organism evidence="8 9">
    <name type="scientific">Actinocrispum wychmicini</name>
    <dbReference type="NCBI Taxonomy" id="1213861"/>
    <lineage>
        <taxon>Bacteria</taxon>
        <taxon>Bacillati</taxon>
        <taxon>Actinomycetota</taxon>
        <taxon>Actinomycetes</taxon>
        <taxon>Pseudonocardiales</taxon>
        <taxon>Pseudonocardiaceae</taxon>
        <taxon>Actinocrispum</taxon>
    </lineage>
</organism>
<dbReference type="RefSeq" id="WP_165960496.1">
    <property type="nucleotide sequence ID" value="NZ_SLWS01000004.1"/>
</dbReference>
<keyword evidence="5" id="KW-0346">Stress response</keyword>
<comment type="similarity">
    <text evidence="1 7">Belongs to the heat shock protein 70 family.</text>
</comment>
<dbReference type="Gene3D" id="3.30.420.40">
    <property type="match status" value="2"/>
</dbReference>
<dbReference type="FunFam" id="3.30.420.40:FF:000071">
    <property type="entry name" value="Molecular chaperone DnaK"/>
    <property type="match status" value="1"/>
</dbReference>
<dbReference type="InterPro" id="IPR043129">
    <property type="entry name" value="ATPase_NBD"/>
</dbReference>
<protein>
    <submittedName>
        <fullName evidence="8">Molecular chaperone DnaK</fullName>
    </submittedName>
</protein>
<keyword evidence="9" id="KW-1185">Reference proteome</keyword>
<dbReference type="PANTHER" id="PTHR19375">
    <property type="entry name" value="HEAT SHOCK PROTEIN 70KDA"/>
    <property type="match status" value="1"/>
</dbReference>
<evidence type="ECO:0000256" key="1">
    <source>
        <dbReference type="ARBA" id="ARBA00007381"/>
    </source>
</evidence>
<evidence type="ECO:0000313" key="8">
    <source>
        <dbReference type="EMBL" id="TCO59501.1"/>
    </source>
</evidence>
<evidence type="ECO:0000313" key="9">
    <source>
        <dbReference type="Proteomes" id="UP000295680"/>
    </source>
</evidence>
<evidence type="ECO:0000256" key="5">
    <source>
        <dbReference type="ARBA" id="ARBA00023016"/>
    </source>
</evidence>
<dbReference type="EMBL" id="SLWS01000004">
    <property type="protein sequence ID" value="TCO59501.1"/>
    <property type="molecule type" value="Genomic_DNA"/>
</dbReference>
<dbReference type="GO" id="GO:0005524">
    <property type="term" value="F:ATP binding"/>
    <property type="evidence" value="ECO:0007669"/>
    <property type="project" value="UniProtKB-KW"/>
</dbReference>
<dbReference type="GO" id="GO:0140662">
    <property type="term" value="F:ATP-dependent protein folding chaperone"/>
    <property type="evidence" value="ECO:0007669"/>
    <property type="project" value="InterPro"/>
</dbReference>
<evidence type="ECO:0000256" key="2">
    <source>
        <dbReference type="ARBA" id="ARBA00022553"/>
    </source>
</evidence>
<dbReference type="Pfam" id="PF00012">
    <property type="entry name" value="HSP70"/>
    <property type="match status" value="2"/>
</dbReference>
<evidence type="ECO:0000256" key="7">
    <source>
        <dbReference type="RuleBase" id="RU003322"/>
    </source>
</evidence>
<name>A0A4R2JHY8_9PSEU</name>
<evidence type="ECO:0000256" key="3">
    <source>
        <dbReference type="ARBA" id="ARBA00022741"/>
    </source>
</evidence>
<keyword evidence="6" id="KW-0143">Chaperone</keyword>
<dbReference type="SUPFAM" id="SSF53067">
    <property type="entry name" value="Actin-like ATPase domain"/>
    <property type="match status" value="2"/>
</dbReference>
<dbReference type="SUPFAM" id="SSF100920">
    <property type="entry name" value="Heat shock protein 70kD (HSP70), peptide-binding domain"/>
    <property type="match status" value="1"/>
</dbReference>
<dbReference type="AlphaFoldDB" id="A0A4R2JHY8"/>
<keyword evidence="3 7" id="KW-0547">Nucleotide-binding</keyword>
<accession>A0A4R2JHY8</accession>
<dbReference type="InterPro" id="IPR013126">
    <property type="entry name" value="Hsp_70_fam"/>
</dbReference>
<dbReference type="FunFam" id="3.90.640.10:FF:000003">
    <property type="entry name" value="Molecular chaperone DnaK"/>
    <property type="match status" value="1"/>
</dbReference>
<proteinExistence type="inferred from homology"/>
<sequence>MTRPEKGVAVGIDLGTTSSSIAVLDDGRPIAIPTPEGAVKTPSVVAFAANGDVLTGQPASNQTVTNAGRTFRAVKRHIGTQWTTGDIDGRKYLPQEICAQILIRLKHDAEQYLGVPVSGAVITVPAFFDDAQRQATREAARIADIEVLRLLSEPTAAALGFRLEHQETRTLVLDLGAGTCDVSLVETGEGVVEVRAISGDNGLGGDDWDQRIVDWLARRFRNAKGVDLAADRVAVQRLREAAEKAKIELSVSTAATVTIPYVAMDAYRNPLTLEESLSRAEFEEITADLRDRVKAPIMSALEHSYWAETDKFDVLLSGSAGRMPGIQSLLRELLGSRCLSMRVAPGEIVAAGAALQAGILEGKAHNVLLMDVTPHSLGVGTGAGTITKIIPRNTTIPTRRSEIFTTAEDGQSRVRFKVYQGEHETAEENTLLATVELTGVKPAPKGEAKIEMTLDIDSNGIMQVSAKDLTAGHTQSVTVTSKSSLPEHVVERLRGRARRLAARTKRRASETG</sequence>